<protein>
    <submittedName>
        <fullName evidence="3">Uncharacterized protein</fullName>
    </submittedName>
</protein>
<dbReference type="OrthoDB" id="1923043at2759"/>
<dbReference type="STRING" id="4540.A0A3L6RK76"/>
<gene>
    <name evidence="3" type="ORF">C2845_PM13G01500</name>
</gene>
<dbReference type="PANTHER" id="PTHR35490">
    <property type="entry name" value="BACTERIOPHAGE N4 ADSORPTION B PROTEIN"/>
    <property type="match status" value="1"/>
</dbReference>
<accession>A0A3L6RK76</accession>
<feature type="compositionally biased region" description="Basic and acidic residues" evidence="1">
    <location>
        <begin position="83"/>
        <end position="97"/>
    </location>
</feature>
<evidence type="ECO:0000313" key="4">
    <source>
        <dbReference type="Proteomes" id="UP000275267"/>
    </source>
</evidence>
<evidence type="ECO:0000256" key="2">
    <source>
        <dbReference type="SAM" id="Phobius"/>
    </source>
</evidence>
<keyword evidence="2" id="KW-0812">Transmembrane</keyword>
<keyword evidence="2" id="KW-0472">Membrane</keyword>
<proteinExistence type="predicted"/>
<evidence type="ECO:0000256" key="1">
    <source>
        <dbReference type="SAM" id="MobiDB-lite"/>
    </source>
</evidence>
<dbReference type="AlphaFoldDB" id="A0A3L6RK76"/>
<dbReference type="EMBL" id="PQIB02000008">
    <property type="protein sequence ID" value="RLN04837.1"/>
    <property type="molecule type" value="Genomic_DNA"/>
</dbReference>
<feature type="compositionally biased region" description="Low complexity" evidence="1">
    <location>
        <begin position="11"/>
        <end position="22"/>
    </location>
</feature>
<evidence type="ECO:0000313" key="3">
    <source>
        <dbReference type="EMBL" id="RLN04837.1"/>
    </source>
</evidence>
<feature type="compositionally biased region" description="Basic and acidic residues" evidence="1">
    <location>
        <begin position="40"/>
        <end position="58"/>
    </location>
</feature>
<reference evidence="4" key="1">
    <citation type="journal article" date="2019" name="Nat. Commun.">
        <title>The genome of broomcorn millet.</title>
        <authorList>
            <person name="Zou C."/>
            <person name="Miki D."/>
            <person name="Li D."/>
            <person name="Tang Q."/>
            <person name="Xiao L."/>
            <person name="Rajput S."/>
            <person name="Deng P."/>
            <person name="Jia W."/>
            <person name="Huang R."/>
            <person name="Zhang M."/>
            <person name="Sun Y."/>
            <person name="Hu J."/>
            <person name="Fu X."/>
            <person name="Schnable P.S."/>
            <person name="Li F."/>
            <person name="Zhang H."/>
            <person name="Feng B."/>
            <person name="Zhu X."/>
            <person name="Liu R."/>
            <person name="Schnable J.C."/>
            <person name="Zhu J.-K."/>
            <person name="Zhang H."/>
        </authorList>
    </citation>
    <scope>NUCLEOTIDE SEQUENCE [LARGE SCALE GENOMIC DNA]</scope>
</reference>
<sequence>MQSRRRLEARGQATAAGAANGAGAVGVGTGPLDRCGQRRGGQDRPKVCWKDDGCREVLHTVADPGGNPTKMKGSGVLGGAGSRRREPAETARGRRRGDEAWGARRRLARVSPLVLGGCAAAAAAGSAKIEQDQPEFEFQRGSVEAFMRPVNVGRPSNGGAPKNAESDAFFELQDNMSVTSNNEADDVGMHERWWKPSSPLGTSGAEFYDAFEEISSDGGTRSSRAMDDDLCEMRLSLLIEIERRKQAEEALENWQTEWMKLSHHLSLVALSLPSPRIAENTDDSSVDPGAELCQQITVSRLVAAAIARGLAHAEVESEMETVIAAKNFEITRLSDRVQYYEAANREMSQRNQEAIEMSRQQQKERRKRQKWFWGSVGLAVTLGATAIAWSYLPSSQPQASADSNSPSRE</sequence>
<feature type="region of interest" description="Disordered" evidence="1">
    <location>
        <begin position="1"/>
        <end position="97"/>
    </location>
</feature>
<feature type="transmembrane region" description="Helical" evidence="2">
    <location>
        <begin position="371"/>
        <end position="392"/>
    </location>
</feature>
<dbReference type="Proteomes" id="UP000275267">
    <property type="component" value="Unassembled WGS sequence"/>
</dbReference>
<name>A0A3L6RK76_PANMI</name>
<comment type="caution">
    <text evidence="3">The sequence shown here is derived from an EMBL/GenBank/DDBJ whole genome shotgun (WGS) entry which is preliminary data.</text>
</comment>
<keyword evidence="4" id="KW-1185">Reference proteome</keyword>
<dbReference type="PANTHER" id="PTHR35490:SF2">
    <property type="entry name" value="BACTERIOPHAGE N4 ADSORPTION B PROTEIN"/>
    <property type="match status" value="1"/>
</dbReference>
<organism evidence="3 4">
    <name type="scientific">Panicum miliaceum</name>
    <name type="common">Proso millet</name>
    <name type="synonym">Broomcorn millet</name>
    <dbReference type="NCBI Taxonomy" id="4540"/>
    <lineage>
        <taxon>Eukaryota</taxon>
        <taxon>Viridiplantae</taxon>
        <taxon>Streptophyta</taxon>
        <taxon>Embryophyta</taxon>
        <taxon>Tracheophyta</taxon>
        <taxon>Spermatophyta</taxon>
        <taxon>Magnoliopsida</taxon>
        <taxon>Liliopsida</taxon>
        <taxon>Poales</taxon>
        <taxon>Poaceae</taxon>
        <taxon>PACMAD clade</taxon>
        <taxon>Panicoideae</taxon>
        <taxon>Panicodae</taxon>
        <taxon>Paniceae</taxon>
        <taxon>Panicinae</taxon>
        <taxon>Panicum</taxon>
        <taxon>Panicum sect. Panicum</taxon>
    </lineage>
</organism>
<keyword evidence="2" id="KW-1133">Transmembrane helix</keyword>